<reference evidence="3" key="1">
    <citation type="journal article" date="2020" name="Stud. Mycol.">
        <title>101 Dothideomycetes genomes: a test case for predicting lifestyles and emergence of pathogens.</title>
        <authorList>
            <person name="Haridas S."/>
            <person name="Albert R."/>
            <person name="Binder M."/>
            <person name="Bloem J."/>
            <person name="Labutti K."/>
            <person name="Salamov A."/>
            <person name="Andreopoulos B."/>
            <person name="Baker S."/>
            <person name="Barry K."/>
            <person name="Bills G."/>
            <person name="Bluhm B."/>
            <person name="Cannon C."/>
            <person name="Castanera R."/>
            <person name="Culley D."/>
            <person name="Daum C."/>
            <person name="Ezra D."/>
            <person name="Gonzalez J."/>
            <person name="Henrissat B."/>
            <person name="Kuo A."/>
            <person name="Liang C."/>
            <person name="Lipzen A."/>
            <person name="Lutzoni F."/>
            <person name="Magnuson J."/>
            <person name="Mondo S."/>
            <person name="Nolan M."/>
            <person name="Ohm R."/>
            <person name="Pangilinan J."/>
            <person name="Park H.-J."/>
            <person name="Ramirez L."/>
            <person name="Alfaro M."/>
            <person name="Sun H."/>
            <person name="Tritt A."/>
            <person name="Yoshinaga Y."/>
            <person name="Zwiers L.-H."/>
            <person name="Turgeon B."/>
            <person name="Goodwin S."/>
            <person name="Spatafora J."/>
            <person name="Crous P."/>
            <person name="Grigoriev I."/>
        </authorList>
    </citation>
    <scope>NUCLEOTIDE SEQUENCE</scope>
    <source>
        <strain evidence="3">CBS 113979</strain>
    </source>
</reference>
<evidence type="ECO:0000313" key="3">
    <source>
        <dbReference type="EMBL" id="KAF1981217.1"/>
    </source>
</evidence>
<feature type="region of interest" description="Disordered" evidence="1">
    <location>
        <begin position="337"/>
        <end position="357"/>
    </location>
</feature>
<dbReference type="GO" id="GO:0001727">
    <property type="term" value="F:lipid kinase activity"/>
    <property type="evidence" value="ECO:0007669"/>
    <property type="project" value="UniProtKB-ARBA"/>
</dbReference>
<dbReference type="InterPro" id="IPR016064">
    <property type="entry name" value="NAD/diacylglycerol_kinase_sf"/>
</dbReference>
<keyword evidence="3" id="KW-0418">Kinase</keyword>
<dbReference type="Gene3D" id="2.60.200.40">
    <property type="match status" value="1"/>
</dbReference>
<dbReference type="GO" id="GO:0046512">
    <property type="term" value="P:sphingosine biosynthetic process"/>
    <property type="evidence" value="ECO:0007669"/>
    <property type="project" value="TreeGrafter"/>
</dbReference>
<dbReference type="GO" id="GO:0016773">
    <property type="term" value="F:phosphotransferase activity, alcohol group as acceptor"/>
    <property type="evidence" value="ECO:0007669"/>
    <property type="project" value="UniProtKB-ARBA"/>
</dbReference>
<keyword evidence="3" id="KW-0808">Transferase</keyword>
<evidence type="ECO:0000256" key="1">
    <source>
        <dbReference type="SAM" id="MobiDB-lite"/>
    </source>
</evidence>
<dbReference type="PROSITE" id="PS50146">
    <property type="entry name" value="DAGK"/>
    <property type="match status" value="1"/>
</dbReference>
<keyword evidence="4" id="KW-1185">Reference proteome</keyword>
<dbReference type="InterPro" id="IPR055916">
    <property type="entry name" value="DUF7493"/>
</dbReference>
<dbReference type="AlphaFoldDB" id="A0A6G1GKD9"/>
<name>A0A6G1GKD9_9PEZI</name>
<dbReference type="Pfam" id="PF00781">
    <property type="entry name" value="DAGK_cat"/>
    <property type="match status" value="1"/>
</dbReference>
<dbReference type="EMBL" id="ML977204">
    <property type="protein sequence ID" value="KAF1981217.1"/>
    <property type="molecule type" value="Genomic_DNA"/>
</dbReference>
<feature type="region of interest" description="Disordered" evidence="1">
    <location>
        <begin position="1"/>
        <end position="21"/>
    </location>
</feature>
<dbReference type="Proteomes" id="UP000800041">
    <property type="component" value="Unassembled WGS sequence"/>
</dbReference>
<dbReference type="InterPro" id="IPR001206">
    <property type="entry name" value="Diacylglycerol_kinase_cat_dom"/>
</dbReference>
<dbReference type="OrthoDB" id="3853857at2759"/>
<protein>
    <submittedName>
        <fullName evidence="3">Sphingosine kinase</fullName>
    </submittedName>
</protein>
<evidence type="ECO:0000313" key="4">
    <source>
        <dbReference type="Proteomes" id="UP000800041"/>
    </source>
</evidence>
<feature type="domain" description="DAGKc" evidence="2">
    <location>
        <begin position="131"/>
        <end position="270"/>
    </location>
</feature>
<dbReference type="InterPro" id="IPR050187">
    <property type="entry name" value="Lipid_Phosphate_FormReg"/>
</dbReference>
<dbReference type="GO" id="GO:0005737">
    <property type="term" value="C:cytoplasm"/>
    <property type="evidence" value="ECO:0007669"/>
    <property type="project" value="TreeGrafter"/>
</dbReference>
<organism evidence="3 4">
    <name type="scientific">Aulographum hederae CBS 113979</name>
    <dbReference type="NCBI Taxonomy" id="1176131"/>
    <lineage>
        <taxon>Eukaryota</taxon>
        <taxon>Fungi</taxon>
        <taxon>Dikarya</taxon>
        <taxon>Ascomycota</taxon>
        <taxon>Pezizomycotina</taxon>
        <taxon>Dothideomycetes</taxon>
        <taxon>Pleosporomycetidae</taxon>
        <taxon>Aulographales</taxon>
        <taxon>Aulographaceae</taxon>
    </lineage>
</organism>
<sequence length="502" mass="54813">MNPPATDDGDPFQDPSTSPPNLPTQLTLAVGRNAFLNLGSESLVVLDEGFVDKEPVRCCGLLQPKTTRAIPFHNILWAELADWEIAISYAHPTSKDAVRVAHINYIVEKTDRQDAEAWIERLLERAYGQSQRRKRIKVLVNPFGGKGSAQKWFTRDIEPIFAAARSELSVEKTKYSGHATEIAEQLDIDAWDVVACCSGDGVAYEVINGFGKRPDAARALRKVAVVQLPCGTGNAMCLNLTGTDSTSLSALSVTKGIRMPLDLVSITQGDRRTLSFLSQAVGIIAEVDLGTENLRWMGSARFTYGFIVRLLGQTIYPADIAIGVEVEDKAAVKEAYKRQHADPTPYTPPEVTDESAGLPKLKYGTVNDELPTDWKMIPHDKLGNFYCGNMAFMAPDTNFFAAALPSDGCMDLVTIDGDIPRLTALKLLMAVGSGNQESLFDMSCVNYRKVSGFRIVPKQKGGGYISIDGEKMPFEPFQAEVHRALGTVLSKTGRVYEADGVA</sequence>
<dbReference type="GO" id="GO:0016020">
    <property type="term" value="C:membrane"/>
    <property type="evidence" value="ECO:0007669"/>
    <property type="project" value="TreeGrafter"/>
</dbReference>
<dbReference type="PANTHER" id="PTHR12358:SF31">
    <property type="entry name" value="ACYLGLYCEROL KINASE, MITOCHONDRIAL"/>
    <property type="match status" value="1"/>
</dbReference>
<accession>A0A6G1GKD9</accession>
<dbReference type="InterPro" id="IPR017438">
    <property type="entry name" value="ATP-NAD_kinase_N"/>
</dbReference>
<evidence type="ECO:0000259" key="2">
    <source>
        <dbReference type="PROSITE" id="PS50146"/>
    </source>
</evidence>
<dbReference type="SMART" id="SM00046">
    <property type="entry name" value="DAGKc"/>
    <property type="match status" value="1"/>
</dbReference>
<dbReference type="Pfam" id="PF24321">
    <property type="entry name" value="DUF7493"/>
    <property type="match status" value="1"/>
</dbReference>
<gene>
    <name evidence="3" type="ORF">K402DRAFT_342906</name>
</gene>
<dbReference type="PANTHER" id="PTHR12358">
    <property type="entry name" value="SPHINGOSINE KINASE"/>
    <property type="match status" value="1"/>
</dbReference>
<dbReference type="Gene3D" id="3.40.50.10330">
    <property type="entry name" value="Probable inorganic polyphosphate/atp-NAD kinase, domain 1"/>
    <property type="match status" value="1"/>
</dbReference>
<proteinExistence type="predicted"/>
<dbReference type="SUPFAM" id="SSF111331">
    <property type="entry name" value="NAD kinase/diacylglycerol kinase-like"/>
    <property type="match status" value="1"/>
</dbReference>